<evidence type="ECO:0000313" key="2">
    <source>
        <dbReference type="EMBL" id="MFI6504213.1"/>
    </source>
</evidence>
<keyword evidence="2" id="KW-0560">Oxidoreductase</keyword>
<gene>
    <name evidence="2" type="ORF">ACIBG2_43000</name>
</gene>
<organism evidence="2 3">
    <name type="scientific">Nonomuraea typhae</name>
    <dbReference type="NCBI Taxonomy" id="2603600"/>
    <lineage>
        <taxon>Bacteria</taxon>
        <taxon>Bacillati</taxon>
        <taxon>Actinomycetota</taxon>
        <taxon>Actinomycetes</taxon>
        <taxon>Streptosporangiales</taxon>
        <taxon>Streptosporangiaceae</taxon>
        <taxon>Nonomuraea</taxon>
    </lineage>
</organism>
<sequence>MLGDVEVDWAMPSGYVLRFLAGAPSGGRGMLVCVPLPGHGTGRVFICGDAAHIHPPTGAQGTNTQVLSGAADAFRDRYAVAGSAAYLILPDGSWASGSAS</sequence>
<evidence type="ECO:0000259" key="1">
    <source>
        <dbReference type="Pfam" id="PF01494"/>
    </source>
</evidence>
<dbReference type="RefSeq" id="WP_397089969.1">
    <property type="nucleotide sequence ID" value="NZ_JBITGY010000014.1"/>
</dbReference>
<dbReference type="Gene3D" id="3.50.50.60">
    <property type="entry name" value="FAD/NAD(P)-binding domain"/>
    <property type="match status" value="1"/>
</dbReference>
<proteinExistence type="predicted"/>
<dbReference type="SUPFAM" id="SSF51905">
    <property type="entry name" value="FAD/NAD(P)-binding domain"/>
    <property type="match status" value="1"/>
</dbReference>
<accession>A0ABW7Z9T5</accession>
<dbReference type="InterPro" id="IPR002938">
    <property type="entry name" value="FAD-bd"/>
</dbReference>
<evidence type="ECO:0000313" key="3">
    <source>
        <dbReference type="Proteomes" id="UP001612741"/>
    </source>
</evidence>
<dbReference type="EMBL" id="JBITGY010000014">
    <property type="protein sequence ID" value="MFI6504213.1"/>
    <property type="molecule type" value="Genomic_DNA"/>
</dbReference>
<dbReference type="PRINTS" id="PR00420">
    <property type="entry name" value="RNGMNOXGNASE"/>
</dbReference>
<reference evidence="2 3" key="1">
    <citation type="submission" date="2024-10" db="EMBL/GenBank/DDBJ databases">
        <title>The Natural Products Discovery Center: Release of the First 8490 Sequenced Strains for Exploring Actinobacteria Biosynthetic Diversity.</title>
        <authorList>
            <person name="Kalkreuter E."/>
            <person name="Kautsar S.A."/>
            <person name="Yang D."/>
            <person name="Bader C.D."/>
            <person name="Teijaro C.N."/>
            <person name="Fluegel L."/>
            <person name="Davis C.M."/>
            <person name="Simpson J.R."/>
            <person name="Lauterbach L."/>
            <person name="Steele A.D."/>
            <person name="Gui C."/>
            <person name="Meng S."/>
            <person name="Li G."/>
            <person name="Viehrig K."/>
            <person name="Ye F."/>
            <person name="Su P."/>
            <person name="Kiefer A.F."/>
            <person name="Nichols A."/>
            <person name="Cepeda A.J."/>
            <person name="Yan W."/>
            <person name="Fan B."/>
            <person name="Jiang Y."/>
            <person name="Adhikari A."/>
            <person name="Zheng C.-J."/>
            <person name="Schuster L."/>
            <person name="Cowan T.M."/>
            <person name="Smanski M.J."/>
            <person name="Chevrette M.G."/>
            <person name="De Carvalho L.P.S."/>
            <person name="Shen B."/>
        </authorList>
    </citation>
    <scope>NUCLEOTIDE SEQUENCE [LARGE SCALE GENOMIC DNA]</scope>
    <source>
        <strain evidence="2 3">NPDC050545</strain>
    </source>
</reference>
<keyword evidence="3" id="KW-1185">Reference proteome</keyword>
<dbReference type="InterPro" id="IPR036188">
    <property type="entry name" value="FAD/NAD-bd_sf"/>
</dbReference>
<dbReference type="GO" id="GO:0004497">
    <property type="term" value="F:monooxygenase activity"/>
    <property type="evidence" value="ECO:0007669"/>
    <property type="project" value="UniProtKB-KW"/>
</dbReference>
<name>A0ABW7Z9T5_9ACTN</name>
<feature type="domain" description="FAD-binding" evidence="1">
    <location>
        <begin position="41"/>
        <end position="66"/>
    </location>
</feature>
<protein>
    <submittedName>
        <fullName evidence="2">FAD-dependent monooxygenase</fullName>
    </submittedName>
</protein>
<comment type="caution">
    <text evidence="2">The sequence shown here is derived from an EMBL/GenBank/DDBJ whole genome shotgun (WGS) entry which is preliminary data.</text>
</comment>
<keyword evidence="2" id="KW-0503">Monooxygenase</keyword>
<dbReference type="Proteomes" id="UP001612741">
    <property type="component" value="Unassembled WGS sequence"/>
</dbReference>
<dbReference type="Pfam" id="PF01494">
    <property type="entry name" value="FAD_binding_3"/>
    <property type="match status" value="1"/>
</dbReference>